<gene>
    <name evidence="3" type="ORF">COM45_01900</name>
</gene>
<dbReference type="PANTHER" id="PTHR43252:SF6">
    <property type="entry name" value="NEGATIVE TRANSCRIPTION REGULATOR PADR"/>
    <property type="match status" value="1"/>
</dbReference>
<dbReference type="Proteomes" id="UP000218690">
    <property type="component" value="Unassembled WGS sequence"/>
</dbReference>
<evidence type="ECO:0000313" key="4">
    <source>
        <dbReference type="Proteomes" id="UP000218690"/>
    </source>
</evidence>
<dbReference type="PANTHER" id="PTHR43252">
    <property type="entry name" value="TRANSCRIPTIONAL REGULATOR YQJI"/>
    <property type="match status" value="1"/>
</dbReference>
<comment type="caution">
    <text evidence="3">The sequence shown here is derived from an EMBL/GenBank/DDBJ whole genome shotgun (WGS) entry which is preliminary data.</text>
</comment>
<dbReference type="AlphaFoldDB" id="A0A2A4ANC8"/>
<sequence length="183" mass="20435">MSIKHSLLSLLSAEPATASMLQSHFAEALDGLWPLNIGQVAQTLKRLERDNFIEEHGTAVGPTGRHATTYHITTQGRAELADWWTRGVAKHALERDELVLKVALAAQRSDVDAIEILDAQRFATLKQLRLLNQQATELPETRSATRLALEREIFDLEALLRWLDRAEALNPHTSASTSNQPKE</sequence>
<dbReference type="SUPFAM" id="SSF46785">
    <property type="entry name" value="Winged helix' DNA-binding domain"/>
    <property type="match status" value="1"/>
</dbReference>
<dbReference type="Pfam" id="PF10400">
    <property type="entry name" value="Vir_act_alpha_C"/>
    <property type="match status" value="1"/>
</dbReference>
<evidence type="ECO:0000259" key="2">
    <source>
        <dbReference type="Pfam" id="PF10400"/>
    </source>
</evidence>
<organism evidence="3 4">
    <name type="scientific">Corynebacterium accolens</name>
    <dbReference type="NCBI Taxonomy" id="38284"/>
    <lineage>
        <taxon>Bacteria</taxon>
        <taxon>Bacillati</taxon>
        <taxon>Actinomycetota</taxon>
        <taxon>Actinomycetes</taxon>
        <taxon>Mycobacteriales</taxon>
        <taxon>Corynebacteriaceae</taxon>
        <taxon>Corynebacterium</taxon>
    </lineage>
</organism>
<name>A0A2A4ANC8_9CORY</name>
<dbReference type="Pfam" id="PF03551">
    <property type="entry name" value="PadR"/>
    <property type="match status" value="1"/>
</dbReference>
<reference evidence="3 4" key="1">
    <citation type="submission" date="2017-09" db="EMBL/GenBank/DDBJ databases">
        <title>Draft Genome Sequence of Corynebacterium accolens AH4003.</title>
        <authorList>
            <person name="Chen Y."/>
            <person name="Oosthuysen W.F."/>
            <person name="Kelley S."/>
            <person name="Horswill A."/>
        </authorList>
    </citation>
    <scope>NUCLEOTIDE SEQUENCE [LARGE SCALE GENOMIC DNA]</scope>
    <source>
        <strain evidence="3 4">AH4003</strain>
    </source>
</reference>
<evidence type="ECO:0000259" key="1">
    <source>
        <dbReference type="Pfam" id="PF03551"/>
    </source>
</evidence>
<feature type="domain" description="Transcription regulator PadR C-terminal" evidence="2">
    <location>
        <begin position="95"/>
        <end position="168"/>
    </location>
</feature>
<accession>A0A2A4ANC8</accession>
<evidence type="ECO:0000313" key="3">
    <source>
        <dbReference type="EMBL" id="PCC83716.1"/>
    </source>
</evidence>
<dbReference type="InterPro" id="IPR036390">
    <property type="entry name" value="WH_DNA-bd_sf"/>
</dbReference>
<dbReference type="Gene3D" id="1.10.10.10">
    <property type="entry name" value="Winged helix-like DNA-binding domain superfamily/Winged helix DNA-binding domain"/>
    <property type="match status" value="1"/>
</dbReference>
<protein>
    <submittedName>
        <fullName evidence="3">PadR family transcriptional regulator</fullName>
    </submittedName>
</protein>
<dbReference type="InterPro" id="IPR036388">
    <property type="entry name" value="WH-like_DNA-bd_sf"/>
</dbReference>
<proteinExistence type="predicted"/>
<dbReference type="EMBL" id="NWBP01000009">
    <property type="protein sequence ID" value="PCC83716.1"/>
    <property type="molecule type" value="Genomic_DNA"/>
</dbReference>
<feature type="domain" description="Transcription regulator PadR N-terminal" evidence="1">
    <location>
        <begin position="7"/>
        <end position="81"/>
    </location>
</feature>
<dbReference type="InterPro" id="IPR018309">
    <property type="entry name" value="Tscrpt_reg_PadR_C"/>
</dbReference>
<dbReference type="InterPro" id="IPR005149">
    <property type="entry name" value="Tscrpt_reg_PadR_N"/>
</dbReference>